<dbReference type="EMBL" id="JH431361">
    <property type="status" value="NOT_ANNOTATED_CDS"/>
    <property type="molecule type" value="Genomic_DNA"/>
</dbReference>
<accession>T1IRI1</accession>
<dbReference type="EnsemblMetazoa" id="SMAR003674-RA">
    <property type="protein sequence ID" value="SMAR003674-PA"/>
    <property type="gene ID" value="SMAR003674"/>
</dbReference>
<dbReference type="Pfam" id="PF07258">
    <property type="entry name" value="COMM_domain"/>
    <property type="match status" value="1"/>
</dbReference>
<dbReference type="InterPro" id="IPR017920">
    <property type="entry name" value="COMM"/>
</dbReference>
<dbReference type="PhylomeDB" id="T1IRI1"/>
<dbReference type="STRING" id="126957.T1IRI1"/>
<dbReference type="HOGENOM" id="CLU_091901_0_0_1"/>
<proteinExistence type="inferred from homology"/>
<protein>
    <recommendedName>
        <fullName evidence="1">COMM domain-containing protein 5</fullName>
    </recommendedName>
</protein>
<sequence length="206" mass="23234">MDGVTLFGARVPKSALVLHKHLDGLEKQIFRNFVQVIVSSIEGKVIPNNSLTRTSEGSKSKNDFEIIFSGLYLILKAALKLPQSVLKPVILQENLKALRIPNEFAEDLTNVIYGKKRAALDEATLNMRPSLLKLNQLKWRVDVTISTSFLSRVLQPSILIQMALSDGRTITFEVSISKFHLLRYSVANVLKEMEELGKRNIFKLQD</sequence>
<dbReference type="InterPro" id="IPR037357">
    <property type="entry name" value="COMMD5"/>
</dbReference>
<dbReference type="Proteomes" id="UP000014500">
    <property type="component" value="Unassembled WGS sequence"/>
</dbReference>
<feature type="domain" description="COMM" evidence="3">
    <location>
        <begin position="133"/>
        <end position="197"/>
    </location>
</feature>
<reference evidence="4" key="2">
    <citation type="submission" date="2015-02" db="UniProtKB">
        <authorList>
            <consortium name="EnsemblMetazoa"/>
        </authorList>
    </citation>
    <scope>IDENTIFICATION</scope>
</reference>
<comment type="similarity">
    <text evidence="2">Belongs to the COMM domain-containing protein 5 family.</text>
</comment>
<dbReference type="PROSITE" id="PS51269">
    <property type="entry name" value="COMM"/>
    <property type="match status" value="1"/>
</dbReference>
<keyword evidence="5" id="KW-1185">Reference proteome</keyword>
<evidence type="ECO:0000259" key="3">
    <source>
        <dbReference type="PROSITE" id="PS51269"/>
    </source>
</evidence>
<evidence type="ECO:0000256" key="2">
    <source>
        <dbReference type="ARBA" id="ARBA00093452"/>
    </source>
</evidence>
<dbReference type="PANTHER" id="PTHR15666">
    <property type="entry name" value="COMM DOMAIN CONTAINING PROTEIN 5"/>
    <property type="match status" value="1"/>
</dbReference>
<evidence type="ECO:0000313" key="4">
    <source>
        <dbReference type="EnsemblMetazoa" id="SMAR003674-PA"/>
    </source>
</evidence>
<evidence type="ECO:0000256" key="1">
    <source>
        <dbReference type="ARBA" id="ARBA00016556"/>
    </source>
</evidence>
<organism evidence="4 5">
    <name type="scientific">Strigamia maritima</name>
    <name type="common">European centipede</name>
    <name type="synonym">Geophilus maritimus</name>
    <dbReference type="NCBI Taxonomy" id="126957"/>
    <lineage>
        <taxon>Eukaryota</taxon>
        <taxon>Metazoa</taxon>
        <taxon>Ecdysozoa</taxon>
        <taxon>Arthropoda</taxon>
        <taxon>Myriapoda</taxon>
        <taxon>Chilopoda</taxon>
        <taxon>Pleurostigmophora</taxon>
        <taxon>Geophilomorpha</taxon>
        <taxon>Linotaeniidae</taxon>
        <taxon>Strigamia</taxon>
    </lineage>
</organism>
<dbReference type="PANTHER" id="PTHR15666:SF1">
    <property type="entry name" value="COMM DOMAIN-CONTAINING PROTEIN 5"/>
    <property type="match status" value="1"/>
</dbReference>
<reference evidence="5" key="1">
    <citation type="submission" date="2011-05" db="EMBL/GenBank/DDBJ databases">
        <authorList>
            <person name="Richards S.R."/>
            <person name="Qu J."/>
            <person name="Jiang H."/>
            <person name="Jhangiani S.N."/>
            <person name="Agravi P."/>
            <person name="Goodspeed R."/>
            <person name="Gross S."/>
            <person name="Mandapat C."/>
            <person name="Jackson L."/>
            <person name="Mathew T."/>
            <person name="Pu L."/>
            <person name="Thornton R."/>
            <person name="Saada N."/>
            <person name="Wilczek-Boney K.B."/>
            <person name="Lee S."/>
            <person name="Kovar C."/>
            <person name="Wu Y."/>
            <person name="Scherer S.E."/>
            <person name="Worley K.C."/>
            <person name="Muzny D.M."/>
            <person name="Gibbs R."/>
        </authorList>
    </citation>
    <scope>NUCLEOTIDE SEQUENCE</scope>
    <source>
        <strain evidence="5">Brora</strain>
    </source>
</reference>
<dbReference type="GO" id="GO:0005634">
    <property type="term" value="C:nucleus"/>
    <property type="evidence" value="ECO:0007669"/>
    <property type="project" value="TreeGrafter"/>
</dbReference>
<dbReference type="OMA" id="HIVAGMY"/>
<evidence type="ECO:0000313" key="5">
    <source>
        <dbReference type="Proteomes" id="UP000014500"/>
    </source>
</evidence>
<dbReference type="AlphaFoldDB" id="T1IRI1"/>
<name>T1IRI1_STRMM</name>
<dbReference type="eggNOG" id="ENOG502RCJ6">
    <property type="taxonomic scope" value="Eukaryota"/>
</dbReference>